<evidence type="ECO:0000313" key="3">
    <source>
        <dbReference type="Proteomes" id="UP001515480"/>
    </source>
</evidence>
<gene>
    <name evidence="2" type="ORF">AB1Y20_004687</name>
</gene>
<accession>A0AB34IY92</accession>
<comment type="caution">
    <text evidence="2">The sequence shown here is derived from an EMBL/GenBank/DDBJ whole genome shotgun (WGS) entry which is preliminary data.</text>
</comment>
<dbReference type="EMBL" id="JBGBPQ010000016">
    <property type="protein sequence ID" value="KAL1508589.1"/>
    <property type="molecule type" value="Genomic_DNA"/>
</dbReference>
<keyword evidence="3" id="KW-1185">Reference proteome</keyword>
<reference evidence="2 3" key="1">
    <citation type="journal article" date="2024" name="Science">
        <title>Giant polyketide synthase enzymes in the biosynthesis of giant marine polyether toxins.</title>
        <authorList>
            <person name="Fallon T.R."/>
            <person name="Shende V.V."/>
            <person name="Wierzbicki I.H."/>
            <person name="Pendleton A.L."/>
            <person name="Watervoot N.F."/>
            <person name="Auber R.P."/>
            <person name="Gonzalez D.J."/>
            <person name="Wisecaver J.H."/>
            <person name="Moore B.S."/>
        </authorList>
    </citation>
    <scope>NUCLEOTIDE SEQUENCE [LARGE SCALE GENOMIC DNA]</scope>
    <source>
        <strain evidence="2 3">12B1</strain>
    </source>
</reference>
<organism evidence="2 3">
    <name type="scientific">Prymnesium parvum</name>
    <name type="common">Toxic golden alga</name>
    <dbReference type="NCBI Taxonomy" id="97485"/>
    <lineage>
        <taxon>Eukaryota</taxon>
        <taxon>Haptista</taxon>
        <taxon>Haptophyta</taxon>
        <taxon>Prymnesiophyceae</taxon>
        <taxon>Prymnesiales</taxon>
        <taxon>Prymnesiaceae</taxon>
        <taxon>Prymnesium</taxon>
    </lineage>
</organism>
<proteinExistence type="predicted"/>
<evidence type="ECO:0000256" key="1">
    <source>
        <dbReference type="SAM" id="MobiDB-lite"/>
    </source>
</evidence>
<evidence type="ECO:0000313" key="2">
    <source>
        <dbReference type="EMBL" id="KAL1508589.1"/>
    </source>
</evidence>
<dbReference type="Proteomes" id="UP001515480">
    <property type="component" value="Unassembled WGS sequence"/>
</dbReference>
<dbReference type="AlphaFoldDB" id="A0AB34IY92"/>
<protein>
    <submittedName>
        <fullName evidence="2">Uncharacterized protein</fullName>
    </submittedName>
</protein>
<feature type="compositionally biased region" description="Pro residues" evidence="1">
    <location>
        <begin position="61"/>
        <end position="75"/>
    </location>
</feature>
<feature type="region of interest" description="Disordered" evidence="1">
    <location>
        <begin position="57"/>
        <end position="76"/>
    </location>
</feature>
<name>A0AB34IY92_PRYPA</name>
<sequence>MASQLQPLAAPQRDASAAEVLRLLVAVVGKLDSMQASLDSVQRTASNNATLLAALAAARPASPPPSPPPPPPRAPSPTAVTLLALALVALSHRAVRRAAHAAARRTPVGAPLCGGLAAAAVLAGCQAMEAARAVPYVGPACVPCPRAAREAAWRCLLLSSAAVPLVVGARIAK</sequence>